<evidence type="ECO:0000256" key="4">
    <source>
        <dbReference type="ARBA" id="ARBA00023172"/>
    </source>
</evidence>
<dbReference type="RefSeq" id="WP_183372142.1">
    <property type="nucleotide sequence ID" value="NZ_BAABHL010000126.1"/>
</dbReference>
<dbReference type="SUPFAM" id="SSF56349">
    <property type="entry name" value="DNA breaking-rejoining enzymes"/>
    <property type="match status" value="1"/>
</dbReference>
<feature type="domain" description="Tyr recombinase" evidence="6">
    <location>
        <begin position="184"/>
        <end position="386"/>
    </location>
</feature>
<dbReference type="InterPro" id="IPR010998">
    <property type="entry name" value="Integrase_recombinase_N"/>
</dbReference>
<organism evidence="8 9">
    <name type="scientific">Gordonia humi</name>
    <dbReference type="NCBI Taxonomy" id="686429"/>
    <lineage>
        <taxon>Bacteria</taxon>
        <taxon>Bacillati</taxon>
        <taxon>Actinomycetota</taxon>
        <taxon>Actinomycetes</taxon>
        <taxon>Mycobacteriales</taxon>
        <taxon>Gordoniaceae</taxon>
        <taxon>Gordonia</taxon>
    </lineage>
</organism>
<keyword evidence="2" id="KW-0229">DNA integration</keyword>
<evidence type="ECO:0000256" key="2">
    <source>
        <dbReference type="ARBA" id="ARBA00022908"/>
    </source>
</evidence>
<accession>A0A840F3P4</accession>
<dbReference type="Gene3D" id="1.10.150.130">
    <property type="match status" value="1"/>
</dbReference>
<dbReference type="GO" id="GO:0006310">
    <property type="term" value="P:DNA recombination"/>
    <property type="evidence" value="ECO:0007669"/>
    <property type="project" value="UniProtKB-KW"/>
</dbReference>
<dbReference type="EMBL" id="JACIFP010000001">
    <property type="protein sequence ID" value="MBB4137264.1"/>
    <property type="molecule type" value="Genomic_DNA"/>
</dbReference>
<dbReference type="AlphaFoldDB" id="A0A840F3P4"/>
<evidence type="ECO:0000256" key="1">
    <source>
        <dbReference type="ARBA" id="ARBA00008857"/>
    </source>
</evidence>
<evidence type="ECO:0000256" key="3">
    <source>
        <dbReference type="ARBA" id="ARBA00023125"/>
    </source>
</evidence>
<evidence type="ECO:0000313" key="9">
    <source>
        <dbReference type="Proteomes" id="UP000551501"/>
    </source>
</evidence>
<feature type="domain" description="Core-binding (CB)" evidence="7">
    <location>
        <begin position="81"/>
        <end position="162"/>
    </location>
</feature>
<comment type="similarity">
    <text evidence="1">Belongs to the 'phage' integrase family.</text>
</comment>
<dbReference type="Proteomes" id="UP000551501">
    <property type="component" value="Unassembled WGS sequence"/>
</dbReference>
<protein>
    <submittedName>
        <fullName evidence="8">Integrase</fullName>
    </submittedName>
</protein>
<dbReference type="InterPro" id="IPR050808">
    <property type="entry name" value="Phage_Integrase"/>
</dbReference>
<dbReference type="InterPro" id="IPR002104">
    <property type="entry name" value="Integrase_catalytic"/>
</dbReference>
<dbReference type="InterPro" id="IPR013762">
    <property type="entry name" value="Integrase-like_cat_sf"/>
</dbReference>
<dbReference type="InterPro" id="IPR044068">
    <property type="entry name" value="CB"/>
</dbReference>
<dbReference type="GO" id="GO:0015074">
    <property type="term" value="P:DNA integration"/>
    <property type="evidence" value="ECO:0007669"/>
    <property type="project" value="UniProtKB-KW"/>
</dbReference>
<keyword evidence="3 5" id="KW-0238">DNA-binding</keyword>
<comment type="caution">
    <text evidence="8">The sequence shown here is derived from an EMBL/GenBank/DDBJ whole genome shotgun (WGS) entry which is preliminary data.</text>
</comment>
<proteinExistence type="inferred from homology"/>
<reference evidence="8 9" key="1">
    <citation type="submission" date="2020-08" db="EMBL/GenBank/DDBJ databases">
        <title>Sequencing the genomes of 1000 actinobacteria strains.</title>
        <authorList>
            <person name="Klenk H.-P."/>
        </authorList>
    </citation>
    <scope>NUCLEOTIDE SEQUENCE [LARGE SCALE GENOMIC DNA]</scope>
    <source>
        <strain evidence="8 9">DSM 45298</strain>
    </source>
</reference>
<dbReference type="Pfam" id="PF26003">
    <property type="entry name" value="Integrase_N_phage"/>
    <property type="match status" value="1"/>
</dbReference>
<dbReference type="PANTHER" id="PTHR30629">
    <property type="entry name" value="PROPHAGE INTEGRASE"/>
    <property type="match status" value="1"/>
</dbReference>
<dbReference type="PROSITE" id="PS51900">
    <property type="entry name" value="CB"/>
    <property type="match status" value="1"/>
</dbReference>
<name>A0A840F3P4_9ACTN</name>
<dbReference type="InterPro" id="IPR011010">
    <property type="entry name" value="DNA_brk_join_enz"/>
</dbReference>
<dbReference type="PANTHER" id="PTHR30629:SF2">
    <property type="entry name" value="PROPHAGE INTEGRASE INTS-RELATED"/>
    <property type="match status" value="1"/>
</dbReference>
<dbReference type="PROSITE" id="PS51898">
    <property type="entry name" value="TYR_RECOMBINASE"/>
    <property type="match status" value="1"/>
</dbReference>
<dbReference type="InterPro" id="IPR058717">
    <property type="entry name" value="Phage_L5_Integrase_N"/>
</dbReference>
<keyword evidence="4" id="KW-0233">DNA recombination</keyword>
<gene>
    <name evidence="8" type="ORF">BKA16_003816</name>
</gene>
<evidence type="ECO:0000259" key="6">
    <source>
        <dbReference type="PROSITE" id="PS51898"/>
    </source>
</evidence>
<dbReference type="GO" id="GO:0003677">
    <property type="term" value="F:DNA binding"/>
    <property type="evidence" value="ECO:0007669"/>
    <property type="project" value="UniProtKB-UniRule"/>
</dbReference>
<evidence type="ECO:0000256" key="5">
    <source>
        <dbReference type="PROSITE-ProRule" id="PRU01248"/>
    </source>
</evidence>
<sequence>MASAGARDFGSIRKLPSGRWQARYRAPDGERRTAPTTFTTKKAASAWLADVQSDIERNRWKSPEQVAAEEAEAAAARAETLTVRELAEVWMETIPSDNHRMTSASRVRRFINPELGDIKITELTRERCDRWYRDMEERLCPGAPTQRRRTYAALQAMLKLAIHMDWLDRMPLRVKGALVDVPERDPQTATPAEVDALAAAMPPYLQMSVQLAAWCGLRLGEILGLQIDDIAVDRATAPPLAPVVRLRLRRHVVQGRGTGTMTIVDGTKASDRVESVVVPPHLVVPLWTHVQTHARHVEPRWLFPGTRTVDMPCGPATLDRRWRLAREATNLEHYTFHDLRRTGNTIAAMAGATPGEMRERLRHKTSEAAERYIVSARGADVALAVRMSEQAANPHRPAARTESNPEPGEVLDEAAVDAAIETVIALVEKARGSGDIELSRHLVERLDKACAEAHELVED</sequence>
<evidence type="ECO:0000259" key="7">
    <source>
        <dbReference type="PROSITE" id="PS51900"/>
    </source>
</evidence>
<keyword evidence="9" id="KW-1185">Reference proteome</keyword>
<dbReference type="Gene3D" id="1.10.443.10">
    <property type="entry name" value="Intergrase catalytic core"/>
    <property type="match status" value="1"/>
</dbReference>
<evidence type="ECO:0000313" key="8">
    <source>
        <dbReference type="EMBL" id="MBB4137264.1"/>
    </source>
</evidence>